<name>A0A7W7NWL9_9SPHN</name>
<feature type="region of interest" description="Disordered" evidence="1">
    <location>
        <begin position="169"/>
        <end position="189"/>
    </location>
</feature>
<gene>
    <name evidence="2" type="ORF">HNO88_001566</name>
</gene>
<reference evidence="2 3" key="1">
    <citation type="submission" date="2020-08" db="EMBL/GenBank/DDBJ databases">
        <title>Functional genomics of gut bacteria from endangered species of beetles.</title>
        <authorList>
            <person name="Carlos-Shanley C."/>
        </authorList>
    </citation>
    <scope>NUCLEOTIDE SEQUENCE [LARGE SCALE GENOMIC DNA]</scope>
    <source>
        <strain evidence="2 3">S00245</strain>
    </source>
</reference>
<dbReference type="EMBL" id="JACHLR010000005">
    <property type="protein sequence ID" value="MBB4858247.1"/>
    <property type="molecule type" value="Genomic_DNA"/>
</dbReference>
<sequence length="583" mass="61084">MIGADSPWLYGTFDNASTGPTGDDLNTAAVTILQHGYLTLDGSKSKVATFDNSAATSKVLAAGAIRVRHDNITAADFYGIPAYNFLRGELLVVQTDSLIANDQTTAYQLYNCHASGAGEASLEFTPTGTPIALGTGAIPAQTGGQASNEGYTVSCVYGLHSSKAHINAGDSISADTGDDPDTSPRGGYSRRAVNAYGLNPVPMMNLARHGTTMTTWIDASTGAANATGVLRDAYMVGFTDFMENFAANDIGQAPSAGQAATVYATKQKFWAYARSKGAEYISVVQPSPRTTSGTVNTPINAGWARGGEADLLRQSQETALSNGLIDYVVRLSGMRLSTDPTSDDYFVFKDISFALDGTHFTPAGYEAAHPSLRAATLRGVTAGDVPTYAAGQTLFDDFNTVVGQSIKTRAANTGQNWSSISTADMIVTAAGRAYMSINGYMYIPLGGGRDQYVEIDIDAVTAVNTDWNIILRGHLRQGETALSGYRMAYTPGGAAAIASMRNGTATSINSVTPTDPGSSLTMRFEAVGPLLKTYLGPKGGTLTLVNSVYNGKYWAGGFVGVRSSANGTATTGRHLDAIRAGNL</sequence>
<dbReference type="RefSeq" id="WP_184243754.1">
    <property type="nucleotide sequence ID" value="NZ_JACHLR010000005.1"/>
</dbReference>
<evidence type="ECO:0000313" key="2">
    <source>
        <dbReference type="EMBL" id="MBB4858247.1"/>
    </source>
</evidence>
<dbReference type="Proteomes" id="UP000555448">
    <property type="component" value="Unassembled WGS sequence"/>
</dbReference>
<keyword evidence="3" id="KW-1185">Reference proteome</keyword>
<proteinExistence type="predicted"/>
<dbReference type="SUPFAM" id="SSF52266">
    <property type="entry name" value="SGNH hydrolase"/>
    <property type="match status" value="1"/>
</dbReference>
<comment type="caution">
    <text evidence="2">The sequence shown here is derived from an EMBL/GenBank/DDBJ whole genome shotgun (WGS) entry which is preliminary data.</text>
</comment>
<evidence type="ECO:0000313" key="3">
    <source>
        <dbReference type="Proteomes" id="UP000555448"/>
    </source>
</evidence>
<evidence type="ECO:0000256" key="1">
    <source>
        <dbReference type="SAM" id="MobiDB-lite"/>
    </source>
</evidence>
<protein>
    <submittedName>
        <fullName evidence="2">Uncharacterized protein</fullName>
    </submittedName>
</protein>
<accession>A0A7W7NWL9</accession>
<dbReference type="AlphaFoldDB" id="A0A7W7NWL9"/>
<organism evidence="2 3">
    <name type="scientific">Novosphingobium chloroacetimidivorans</name>
    <dbReference type="NCBI Taxonomy" id="1428314"/>
    <lineage>
        <taxon>Bacteria</taxon>
        <taxon>Pseudomonadati</taxon>
        <taxon>Pseudomonadota</taxon>
        <taxon>Alphaproteobacteria</taxon>
        <taxon>Sphingomonadales</taxon>
        <taxon>Sphingomonadaceae</taxon>
        <taxon>Novosphingobium</taxon>
    </lineage>
</organism>